<evidence type="ECO:0000256" key="1">
    <source>
        <dbReference type="SAM" id="MobiDB-lite"/>
    </source>
</evidence>
<evidence type="ECO:0000313" key="3">
    <source>
        <dbReference type="Proteomes" id="UP000594638"/>
    </source>
</evidence>
<dbReference type="InterPro" id="IPR012881">
    <property type="entry name" value="DUF1685"/>
</dbReference>
<dbReference type="OrthoDB" id="641808at2759"/>
<feature type="compositionally biased region" description="Basic residues" evidence="1">
    <location>
        <begin position="33"/>
        <end position="43"/>
    </location>
</feature>
<dbReference type="Pfam" id="PF07939">
    <property type="entry name" value="DUF1685"/>
    <property type="match status" value="1"/>
</dbReference>
<comment type="caution">
    <text evidence="2">The sequence shown here is derived from an EMBL/GenBank/DDBJ whole genome shotgun (WGS) entry which is preliminary data.</text>
</comment>
<proteinExistence type="predicted"/>
<reference evidence="2 3" key="1">
    <citation type="submission" date="2019-12" db="EMBL/GenBank/DDBJ databases">
        <authorList>
            <person name="Alioto T."/>
            <person name="Alioto T."/>
            <person name="Gomez Garrido J."/>
        </authorList>
    </citation>
    <scope>NUCLEOTIDE SEQUENCE [LARGE SCALE GENOMIC DNA]</scope>
</reference>
<dbReference type="EMBL" id="CACTIH010001823">
    <property type="protein sequence ID" value="CAA2964409.1"/>
    <property type="molecule type" value="Genomic_DNA"/>
</dbReference>
<dbReference type="Proteomes" id="UP000594638">
    <property type="component" value="Unassembled WGS sequence"/>
</dbReference>
<accession>A0A8S0Q9S2</accession>
<feature type="region of interest" description="Disordered" evidence="1">
    <location>
        <begin position="1"/>
        <end position="43"/>
    </location>
</feature>
<dbReference type="PANTHER" id="PTHR31865:SF1">
    <property type="entry name" value="INSERTASE, PUTATIVE (DUF1685)-RELATED"/>
    <property type="match status" value="1"/>
</dbReference>
<keyword evidence="3" id="KW-1185">Reference proteome</keyword>
<dbReference type="Gramene" id="OE9A104156T1">
    <property type="protein sequence ID" value="OE9A104156C1"/>
    <property type="gene ID" value="OE9A104156"/>
</dbReference>
<sequence>MSESEPPRRKPPPPLHKQNSWSPHTVREEAWTNRKKNYRTKRGKFSVTDDDLEELQACFELGFDFDSPDLDPKLSSAFPALGFYHAVNQQYSNRLSRSSSSSFSNCDSVSSVESPSSIFDPDDDPAVVKTRLKHWAQIVACSVRQSSPN</sequence>
<protein>
    <submittedName>
        <fullName evidence="2">Uncharacterized protein</fullName>
    </submittedName>
</protein>
<name>A0A8S0Q9S2_OLEEU</name>
<organism evidence="2 3">
    <name type="scientific">Olea europaea subsp. europaea</name>
    <dbReference type="NCBI Taxonomy" id="158383"/>
    <lineage>
        <taxon>Eukaryota</taxon>
        <taxon>Viridiplantae</taxon>
        <taxon>Streptophyta</taxon>
        <taxon>Embryophyta</taxon>
        <taxon>Tracheophyta</taxon>
        <taxon>Spermatophyta</taxon>
        <taxon>Magnoliopsida</taxon>
        <taxon>eudicotyledons</taxon>
        <taxon>Gunneridae</taxon>
        <taxon>Pentapetalae</taxon>
        <taxon>asterids</taxon>
        <taxon>lamiids</taxon>
        <taxon>Lamiales</taxon>
        <taxon>Oleaceae</taxon>
        <taxon>Oleeae</taxon>
        <taxon>Olea</taxon>
    </lineage>
</organism>
<dbReference type="PANTHER" id="PTHR31865">
    <property type="entry name" value="OSJNBA0071G03.3 PROTEIN"/>
    <property type="match status" value="1"/>
</dbReference>
<feature type="region of interest" description="Disordered" evidence="1">
    <location>
        <begin position="97"/>
        <end position="117"/>
    </location>
</feature>
<evidence type="ECO:0000313" key="2">
    <source>
        <dbReference type="EMBL" id="CAA2964409.1"/>
    </source>
</evidence>
<dbReference type="AlphaFoldDB" id="A0A8S0Q9S2"/>
<gene>
    <name evidence="2" type="ORF">OLEA9_A104156</name>
</gene>